<dbReference type="EMBL" id="QXGF01003316">
    <property type="protein sequence ID" value="KAE8921855.1"/>
    <property type="molecule type" value="Genomic_DNA"/>
</dbReference>
<comment type="caution">
    <text evidence="2">The sequence shown here is derived from an EMBL/GenBank/DDBJ whole genome shotgun (WGS) entry which is preliminary data.</text>
</comment>
<name>A0A6A3DLN9_9STRA</name>
<organism evidence="2 4">
    <name type="scientific">Phytophthora fragariae</name>
    <dbReference type="NCBI Taxonomy" id="53985"/>
    <lineage>
        <taxon>Eukaryota</taxon>
        <taxon>Sar</taxon>
        <taxon>Stramenopiles</taxon>
        <taxon>Oomycota</taxon>
        <taxon>Peronosporomycetes</taxon>
        <taxon>Peronosporales</taxon>
        <taxon>Peronosporaceae</taxon>
        <taxon>Phytophthora</taxon>
    </lineage>
</organism>
<dbReference type="EMBL" id="QXFW01003467">
    <property type="protein sequence ID" value="KAE8970611.1"/>
    <property type="molecule type" value="Genomic_DNA"/>
</dbReference>
<feature type="region of interest" description="Disordered" evidence="1">
    <location>
        <begin position="216"/>
        <end position="255"/>
    </location>
</feature>
<evidence type="ECO:0000256" key="1">
    <source>
        <dbReference type="SAM" id="MobiDB-lite"/>
    </source>
</evidence>
<evidence type="ECO:0000313" key="5">
    <source>
        <dbReference type="Proteomes" id="UP000460718"/>
    </source>
</evidence>
<feature type="region of interest" description="Disordered" evidence="1">
    <location>
        <begin position="469"/>
        <end position="488"/>
    </location>
</feature>
<dbReference type="Proteomes" id="UP000429523">
    <property type="component" value="Unassembled WGS sequence"/>
</dbReference>
<dbReference type="Proteomes" id="UP000460718">
    <property type="component" value="Unassembled WGS sequence"/>
</dbReference>
<proteinExistence type="predicted"/>
<evidence type="ECO:0000313" key="4">
    <source>
        <dbReference type="Proteomes" id="UP000429523"/>
    </source>
</evidence>
<gene>
    <name evidence="2" type="ORF">PF009_g27871</name>
    <name evidence="3" type="ORF">PF011_g26352</name>
</gene>
<protein>
    <submittedName>
        <fullName evidence="2">Uncharacterized protein</fullName>
    </submittedName>
</protein>
<evidence type="ECO:0000313" key="2">
    <source>
        <dbReference type="EMBL" id="KAE8921855.1"/>
    </source>
</evidence>
<dbReference type="AlphaFoldDB" id="A0A6A3DLN9"/>
<sequence length="589" mass="66790">MTKRRSDDDDEEEKTSEYSVPIFAPVVPPKITSISHEALVKWRSLRREDEAKMRARVRVSGEDFNLVTQPIKESFDDKLLRAFCTLRLVIKVEDATDVMLAAELDRLLGSVKNDDIPDIKALFKRELHMDLRESDVDARVLSYFQRFEEIIEENGLDDCFAGADGQKQKCKRLIASLAPPVLKPEVKAIVQWKNKDAASDVKKLYDVVYQKAKESERHFQQNKRIKRSPASNVDAKPETPGPKQAQKVFSPGSESVHKPRLVQFAVGQAKSTANKTSSQNNRKNKSAPARTPPSPCPKCQAMHWLNDCTVATEAEKLELRQKLRDAKKNRQARLKRLGELLPPASRTVTINGVLELPCCPDTGSEYTVMTRSQWDLLVAADTEVITEPLDSPISILTYGAHSFVAREKTKLHVLIHTAAGPVEPMEAVQCLIVDSKDDEFIFGRDLLGVLGIDVDRQLEQLASRDNDEMRDDPFDLEIDEPPVTSTDPVTDEDVRLAVEKLIDRAVECGYPPNRVDELRLIVFMYDVWRLELRNDPPARVPPLELRLKKGAQPTKCKPRKYPPHIREFLRNFNAQLVEIGFVYENPTSR</sequence>
<accession>A0A6A3DLN9</accession>
<evidence type="ECO:0000313" key="3">
    <source>
        <dbReference type="EMBL" id="KAE8970611.1"/>
    </source>
</evidence>
<feature type="region of interest" description="Disordered" evidence="1">
    <location>
        <begin position="268"/>
        <end position="296"/>
    </location>
</feature>
<feature type="compositionally biased region" description="Polar residues" evidence="1">
    <location>
        <begin position="269"/>
        <end position="281"/>
    </location>
</feature>
<reference evidence="2 4" key="1">
    <citation type="submission" date="2018-08" db="EMBL/GenBank/DDBJ databases">
        <title>Genomic investigation of the strawberry pathogen Phytophthora fragariae indicates pathogenicity is determined by transcriptional variation in three key races.</title>
        <authorList>
            <person name="Adams T.M."/>
            <person name="Armitage A.D."/>
            <person name="Sobczyk M.K."/>
            <person name="Bates H.J."/>
            <person name="Dunwell J.M."/>
            <person name="Nellist C.F."/>
            <person name="Harrison R.J."/>
        </authorList>
    </citation>
    <scope>NUCLEOTIDE SEQUENCE [LARGE SCALE GENOMIC DNA]</scope>
    <source>
        <strain evidence="2 4">NOV-9</strain>
        <strain evidence="3 5">SCRP245</strain>
    </source>
</reference>